<evidence type="ECO:0000313" key="3">
    <source>
        <dbReference type="Proteomes" id="UP000054359"/>
    </source>
</evidence>
<organism evidence="2 3">
    <name type="scientific">Stegodyphus mimosarum</name>
    <name type="common">African social velvet spider</name>
    <dbReference type="NCBI Taxonomy" id="407821"/>
    <lineage>
        <taxon>Eukaryota</taxon>
        <taxon>Metazoa</taxon>
        <taxon>Ecdysozoa</taxon>
        <taxon>Arthropoda</taxon>
        <taxon>Chelicerata</taxon>
        <taxon>Arachnida</taxon>
        <taxon>Araneae</taxon>
        <taxon>Araneomorphae</taxon>
        <taxon>Entelegynae</taxon>
        <taxon>Eresoidea</taxon>
        <taxon>Eresidae</taxon>
        <taxon>Stegodyphus</taxon>
    </lineage>
</organism>
<keyword evidence="3" id="KW-1185">Reference proteome</keyword>
<sequence>MLLLPTLEVNGHGLRQELHGSRNLGLEAIKCKTNRSVNLPPIPGKSWKKKANRNHGQDNHVSHLPPIHQPWRP</sequence>
<feature type="region of interest" description="Disordered" evidence="1">
    <location>
        <begin position="37"/>
        <end position="73"/>
    </location>
</feature>
<protein>
    <submittedName>
        <fullName evidence="2">Uncharacterized protein</fullName>
    </submittedName>
</protein>
<dbReference type="EMBL" id="KK116256">
    <property type="protein sequence ID" value="KFM67212.1"/>
    <property type="molecule type" value="Genomic_DNA"/>
</dbReference>
<evidence type="ECO:0000313" key="2">
    <source>
        <dbReference type="EMBL" id="KFM67212.1"/>
    </source>
</evidence>
<dbReference type="OrthoDB" id="6412964at2759"/>
<accession>A0A087TQ23</accession>
<dbReference type="Proteomes" id="UP000054359">
    <property type="component" value="Unassembled WGS sequence"/>
</dbReference>
<gene>
    <name evidence="2" type="ORF">X975_13483</name>
</gene>
<dbReference type="AlphaFoldDB" id="A0A087TQ23"/>
<reference evidence="2 3" key="1">
    <citation type="submission" date="2013-11" db="EMBL/GenBank/DDBJ databases">
        <title>Genome sequencing of Stegodyphus mimosarum.</title>
        <authorList>
            <person name="Bechsgaard J."/>
        </authorList>
    </citation>
    <scope>NUCLEOTIDE SEQUENCE [LARGE SCALE GENOMIC DNA]</scope>
</reference>
<evidence type="ECO:0000256" key="1">
    <source>
        <dbReference type="SAM" id="MobiDB-lite"/>
    </source>
</evidence>
<name>A0A087TQ23_STEMI</name>
<feature type="non-terminal residue" evidence="2">
    <location>
        <position position="73"/>
    </location>
</feature>
<proteinExistence type="predicted"/>